<reference evidence="3 4" key="1">
    <citation type="submission" date="2021-02" db="EMBL/GenBank/DDBJ databases">
        <authorList>
            <person name="Vanwijnsberghe S."/>
        </authorList>
    </citation>
    <scope>NUCLEOTIDE SEQUENCE [LARGE SCALE GENOMIC DNA]</scope>
    <source>
        <strain evidence="3 4">R-69776</strain>
    </source>
</reference>
<dbReference type="RefSeq" id="WP_200658723.1">
    <property type="nucleotide sequence ID" value="NZ_CAJNBH010000009.1"/>
</dbReference>
<dbReference type="PANTHER" id="PTHR43581:SF2">
    <property type="entry name" value="EXCINUCLEASE ATPASE SUBUNIT"/>
    <property type="match status" value="1"/>
</dbReference>
<feature type="domain" description="ATPase AAA-type core" evidence="1">
    <location>
        <begin position="184"/>
        <end position="275"/>
    </location>
</feature>
<dbReference type="InterPro" id="IPR003959">
    <property type="entry name" value="ATPase_AAA_core"/>
</dbReference>
<dbReference type="PANTHER" id="PTHR43581">
    <property type="entry name" value="ATP/GTP PHOSPHATASE"/>
    <property type="match status" value="1"/>
</dbReference>
<dbReference type="Pfam" id="PF13304">
    <property type="entry name" value="AAA_21"/>
    <property type="match status" value="1"/>
</dbReference>
<comment type="caution">
    <text evidence="3">The sequence shown here is derived from an EMBL/GenBank/DDBJ whole genome shotgun (WGS) entry which is preliminary data.</text>
</comment>
<name>A0ABN7LNT9_9BURK</name>
<evidence type="ECO:0008006" key="5">
    <source>
        <dbReference type="Google" id="ProtNLM"/>
    </source>
</evidence>
<dbReference type="Proteomes" id="UP000673821">
    <property type="component" value="Unassembled WGS sequence"/>
</dbReference>
<keyword evidence="4" id="KW-1185">Reference proteome</keyword>
<evidence type="ECO:0000259" key="1">
    <source>
        <dbReference type="Pfam" id="PF13304"/>
    </source>
</evidence>
<dbReference type="Gene3D" id="3.40.50.300">
    <property type="entry name" value="P-loop containing nucleotide triphosphate hydrolases"/>
    <property type="match status" value="1"/>
</dbReference>
<accession>A0ABN7LNT9</accession>
<dbReference type="EMBL" id="CAJNBH010000009">
    <property type="protein sequence ID" value="CAE6761244.1"/>
    <property type="molecule type" value="Genomic_DNA"/>
</dbReference>
<feature type="domain" description="Rad50/SbcC-type AAA" evidence="2">
    <location>
        <begin position="32"/>
        <end position="64"/>
    </location>
</feature>
<evidence type="ECO:0000259" key="2">
    <source>
        <dbReference type="Pfam" id="PF13476"/>
    </source>
</evidence>
<evidence type="ECO:0000313" key="3">
    <source>
        <dbReference type="EMBL" id="CAE6761244.1"/>
    </source>
</evidence>
<sequence length="493" mass="54458">MEQSEIRASQKAELLEKVRKQDYGQYLMKAAIQKIRGFNGEEIAFEFPVTALIGPNGSGKSSVLGAAGCAYKSVKPGSFFPKSAIGDESMSEWRVEYECIDKKTSPRQTLRRISNFRQAKWVRREVLDRNVIFFGIERTVPAGEKQKYKKLASSTYVHTGDISSLNAETAAQVQHVLGKSVSDFTVADVGHGQIFFIGKNKGDKYSEFHFGAGESSIIRMISTIESAPANSLVLIEEIENGLHPVATRRMVEYLMDVAKRKSIQSIFTTHSDFALSPLPNEAIWACLDGRLRQGKLNVEALRAVAGRVDKKLAVFVEDEFAKTWVDCVLREKLGPEYDQVEVHAVAGDGNAVATHKAHAKNPAVGFKSLCIIDGDSQQLEDADAGILRLPGAQPERTVFDSIMGRLDNELAILTVSCQRPPEQQELVRKSMEELSNTNRDPHVIFNQLGIKIGFVPENIIRGAFLAIWVRSNDGFCEALAAAVRERIAEVTAA</sequence>
<proteinExistence type="predicted"/>
<dbReference type="InterPro" id="IPR051396">
    <property type="entry name" value="Bact_Antivir_Def_Nuclease"/>
</dbReference>
<organism evidence="3 4">
    <name type="scientific">Paraburkholderia nemoris</name>
    <dbReference type="NCBI Taxonomy" id="2793076"/>
    <lineage>
        <taxon>Bacteria</taxon>
        <taxon>Pseudomonadati</taxon>
        <taxon>Pseudomonadota</taxon>
        <taxon>Betaproteobacteria</taxon>
        <taxon>Burkholderiales</taxon>
        <taxon>Burkholderiaceae</taxon>
        <taxon>Paraburkholderia</taxon>
    </lineage>
</organism>
<dbReference type="SUPFAM" id="SSF52540">
    <property type="entry name" value="P-loop containing nucleoside triphosphate hydrolases"/>
    <property type="match status" value="1"/>
</dbReference>
<evidence type="ECO:0000313" key="4">
    <source>
        <dbReference type="Proteomes" id="UP000673821"/>
    </source>
</evidence>
<dbReference type="InterPro" id="IPR038729">
    <property type="entry name" value="Rad50/SbcC_AAA"/>
</dbReference>
<gene>
    <name evidence="3" type="ORF">R69776_03383</name>
</gene>
<dbReference type="Pfam" id="PF13476">
    <property type="entry name" value="AAA_23"/>
    <property type="match status" value="1"/>
</dbReference>
<protein>
    <recommendedName>
        <fullName evidence="5">AAA family ATPase</fullName>
    </recommendedName>
</protein>
<dbReference type="InterPro" id="IPR027417">
    <property type="entry name" value="P-loop_NTPase"/>
</dbReference>